<reference evidence="6 7" key="1">
    <citation type="submission" date="2015-07" db="EMBL/GenBank/DDBJ databases">
        <title>Genome sequence of Ornatilinea apprima DSM 23815.</title>
        <authorList>
            <person name="Hemp J."/>
            <person name="Ward L.M."/>
            <person name="Pace L.A."/>
            <person name="Fischer W.W."/>
        </authorList>
    </citation>
    <scope>NUCLEOTIDE SEQUENCE [LARGE SCALE GENOMIC DNA]</scope>
    <source>
        <strain evidence="6 7">P3M-1</strain>
    </source>
</reference>
<organism evidence="6 7">
    <name type="scientific">Ornatilinea apprima</name>
    <dbReference type="NCBI Taxonomy" id="1134406"/>
    <lineage>
        <taxon>Bacteria</taxon>
        <taxon>Bacillati</taxon>
        <taxon>Chloroflexota</taxon>
        <taxon>Anaerolineae</taxon>
        <taxon>Anaerolineales</taxon>
        <taxon>Anaerolineaceae</taxon>
        <taxon>Ornatilinea</taxon>
    </lineage>
</organism>
<proteinExistence type="predicted"/>
<dbReference type="AlphaFoldDB" id="A0A0P6X1Y6"/>
<keyword evidence="2" id="KW-0479">Metal-binding</keyword>
<evidence type="ECO:0000256" key="1">
    <source>
        <dbReference type="ARBA" id="ARBA00022485"/>
    </source>
</evidence>
<keyword evidence="7" id="KW-1185">Reference proteome</keyword>
<comment type="caution">
    <text evidence="6">The sequence shown here is derived from an EMBL/GenBank/DDBJ whole genome shotgun (WGS) entry which is preliminary data.</text>
</comment>
<evidence type="ECO:0000256" key="3">
    <source>
        <dbReference type="ARBA" id="ARBA00023004"/>
    </source>
</evidence>
<sequence>MRKSPSPHPEIDLSRCTGCGACIQVCPEQAIGKIGSLPRIMKPELCTLCALCEEVCPMGVISVPFVIGWAEAM</sequence>
<accession>A0A0P6X1Y6</accession>
<feature type="domain" description="4Fe-4S ferredoxin-type" evidence="5">
    <location>
        <begin position="37"/>
        <end position="66"/>
    </location>
</feature>
<dbReference type="PANTHER" id="PTHR43687:SF1">
    <property type="entry name" value="FERREDOXIN III"/>
    <property type="match status" value="1"/>
</dbReference>
<dbReference type="Pfam" id="PF14697">
    <property type="entry name" value="Fer4_21"/>
    <property type="match status" value="1"/>
</dbReference>
<evidence type="ECO:0000313" key="7">
    <source>
        <dbReference type="Proteomes" id="UP000050417"/>
    </source>
</evidence>
<evidence type="ECO:0000313" key="6">
    <source>
        <dbReference type="EMBL" id="KPL76516.1"/>
    </source>
</evidence>
<dbReference type="InterPro" id="IPR050572">
    <property type="entry name" value="Fe-S_Ferredoxin"/>
</dbReference>
<evidence type="ECO:0000259" key="5">
    <source>
        <dbReference type="PROSITE" id="PS51379"/>
    </source>
</evidence>
<gene>
    <name evidence="6" type="ORF">ADN00_11125</name>
</gene>
<dbReference type="InterPro" id="IPR017896">
    <property type="entry name" value="4Fe4S_Fe-S-bd"/>
</dbReference>
<name>A0A0P6X1Y6_9CHLR</name>
<dbReference type="Gene3D" id="3.30.70.20">
    <property type="match status" value="1"/>
</dbReference>
<dbReference type="GO" id="GO:0046872">
    <property type="term" value="F:metal ion binding"/>
    <property type="evidence" value="ECO:0007669"/>
    <property type="project" value="UniProtKB-KW"/>
</dbReference>
<keyword evidence="4" id="KW-0411">Iron-sulfur</keyword>
<keyword evidence="3" id="KW-0408">Iron</keyword>
<dbReference type="SUPFAM" id="SSF54862">
    <property type="entry name" value="4Fe-4S ferredoxins"/>
    <property type="match status" value="1"/>
</dbReference>
<dbReference type="Proteomes" id="UP000050417">
    <property type="component" value="Unassembled WGS sequence"/>
</dbReference>
<dbReference type="PROSITE" id="PS51379">
    <property type="entry name" value="4FE4S_FER_2"/>
    <property type="match status" value="2"/>
</dbReference>
<dbReference type="RefSeq" id="WP_075063086.1">
    <property type="nucleotide sequence ID" value="NZ_LGCL01000025.1"/>
</dbReference>
<protein>
    <recommendedName>
        <fullName evidence="5">4Fe-4S ferredoxin-type domain-containing protein</fullName>
    </recommendedName>
</protein>
<evidence type="ECO:0000256" key="4">
    <source>
        <dbReference type="ARBA" id="ARBA00023014"/>
    </source>
</evidence>
<dbReference type="GO" id="GO:0051539">
    <property type="term" value="F:4 iron, 4 sulfur cluster binding"/>
    <property type="evidence" value="ECO:0007669"/>
    <property type="project" value="UniProtKB-KW"/>
</dbReference>
<dbReference type="STRING" id="1134406.ADN00_11125"/>
<dbReference type="InterPro" id="IPR017900">
    <property type="entry name" value="4Fe4S_Fe_S_CS"/>
</dbReference>
<feature type="domain" description="4Fe-4S ferredoxin-type" evidence="5">
    <location>
        <begin position="7"/>
        <end position="36"/>
    </location>
</feature>
<dbReference type="OrthoDB" id="9803192at2"/>
<dbReference type="EMBL" id="LGCL01000025">
    <property type="protein sequence ID" value="KPL76516.1"/>
    <property type="molecule type" value="Genomic_DNA"/>
</dbReference>
<keyword evidence="1" id="KW-0004">4Fe-4S</keyword>
<dbReference type="PANTHER" id="PTHR43687">
    <property type="entry name" value="ADENYLYLSULFATE REDUCTASE, BETA SUBUNIT"/>
    <property type="match status" value="1"/>
</dbReference>
<dbReference type="PROSITE" id="PS00198">
    <property type="entry name" value="4FE4S_FER_1"/>
    <property type="match status" value="2"/>
</dbReference>
<evidence type="ECO:0000256" key="2">
    <source>
        <dbReference type="ARBA" id="ARBA00022723"/>
    </source>
</evidence>